<dbReference type="PANTHER" id="PTHR46401">
    <property type="entry name" value="GLYCOSYLTRANSFERASE WBBK-RELATED"/>
    <property type="match status" value="1"/>
</dbReference>
<dbReference type="Pfam" id="PF13579">
    <property type="entry name" value="Glyco_trans_4_4"/>
    <property type="match status" value="1"/>
</dbReference>
<keyword evidence="1" id="KW-0808">Transferase</keyword>
<dbReference type="Gene3D" id="3.40.50.2000">
    <property type="entry name" value="Glycogen Phosphorylase B"/>
    <property type="match status" value="2"/>
</dbReference>
<proteinExistence type="predicted"/>
<sequence length="430" mass="48387">MVLGKINTRSRAKAAYFVDQIETRSTQQTVKLVTQFFAPDYAATGQLLDELVRQLARQGLPVEVFTGQPAYADDVAEAPQLERSNNLKIRRSRVSQLWSGRIRGKALTGLLFAIRAFLHLLRHGFDKDKVLLLTTAPPFLPVVGYLMSLLFNTPYVVILYDLYPDIAVELGVVDYHHPVAKFWRWLNQRVWRRAKSLIVLSPSLKERVVGHCPDIADRVEVIHSWADPELIRPIEKKDNWFARKHGLVDTFTVLYSGNMGRCHDIETIFEAAKLLRNEPIRFVCIGGGAKREKLIEDVAAEGLENFLFLPYQDKKDIPYSMTACDVSLVSVSEGMESLVAPSKLYPALAAGRPIAIICPEGTYLESLIKDNRCGSTFRNSDSQGLAGFLKLLAYDAGLVQDVGYEGRQMLESKFTPTLIAKAYRQLLTRV</sequence>
<dbReference type="RefSeq" id="WP_193994776.1">
    <property type="nucleotide sequence ID" value="NZ_JADEXP010000207.1"/>
</dbReference>
<evidence type="ECO:0000259" key="3">
    <source>
        <dbReference type="Pfam" id="PF13579"/>
    </source>
</evidence>
<evidence type="ECO:0000313" key="5">
    <source>
        <dbReference type="Proteomes" id="UP000615026"/>
    </source>
</evidence>
<feature type="domain" description="Glycosyl transferase family 1" evidence="2">
    <location>
        <begin position="245"/>
        <end position="408"/>
    </location>
</feature>
<evidence type="ECO:0000259" key="2">
    <source>
        <dbReference type="Pfam" id="PF00534"/>
    </source>
</evidence>
<dbReference type="AlphaFoldDB" id="A0A928ZWQ0"/>
<comment type="caution">
    <text evidence="4">The sequence shown here is derived from an EMBL/GenBank/DDBJ whole genome shotgun (WGS) entry which is preliminary data.</text>
</comment>
<name>A0A928ZWQ0_LEPEC</name>
<dbReference type="EMBL" id="JADEXP010000207">
    <property type="protein sequence ID" value="MBE9068847.1"/>
    <property type="molecule type" value="Genomic_DNA"/>
</dbReference>
<dbReference type="GO" id="GO:0016757">
    <property type="term" value="F:glycosyltransferase activity"/>
    <property type="evidence" value="ECO:0007669"/>
    <property type="project" value="InterPro"/>
</dbReference>
<keyword evidence="5" id="KW-1185">Reference proteome</keyword>
<reference evidence="4" key="1">
    <citation type="submission" date="2020-10" db="EMBL/GenBank/DDBJ databases">
        <authorList>
            <person name="Castelo-Branco R."/>
            <person name="Eusebio N."/>
            <person name="Adriana R."/>
            <person name="Vieira A."/>
            <person name="Brugerolle De Fraissinette N."/>
            <person name="Rezende De Castro R."/>
            <person name="Schneider M.P."/>
            <person name="Vasconcelos V."/>
            <person name="Leao P.N."/>
        </authorList>
    </citation>
    <scope>NUCLEOTIDE SEQUENCE</scope>
    <source>
        <strain evidence="4">LEGE 11479</strain>
    </source>
</reference>
<evidence type="ECO:0000313" key="4">
    <source>
        <dbReference type="EMBL" id="MBE9068847.1"/>
    </source>
</evidence>
<dbReference type="GO" id="GO:0009103">
    <property type="term" value="P:lipopolysaccharide biosynthetic process"/>
    <property type="evidence" value="ECO:0007669"/>
    <property type="project" value="TreeGrafter"/>
</dbReference>
<accession>A0A928ZWQ0</accession>
<dbReference type="SUPFAM" id="SSF53756">
    <property type="entry name" value="UDP-Glycosyltransferase/glycogen phosphorylase"/>
    <property type="match status" value="1"/>
</dbReference>
<feature type="domain" description="Glycosyltransferase subfamily 4-like N-terminal" evidence="3">
    <location>
        <begin position="49"/>
        <end position="223"/>
    </location>
</feature>
<dbReference type="PANTHER" id="PTHR46401:SF2">
    <property type="entry name" value="GLYCOSYLTRANSFERASE WBBK-RELATED"/>
    <property type="match status" value="1"/>
</dbReference>
<dbReference type="InterPro" id="IPR001296">
    <property type="entry name" value="Glyco_trans_1"/>
</dbReference>
<dbReference type="InterPro" id="IPR028098">
    <property type="entry name" value="Glyco_trans_4-like_N"/>
</dbReference>
<dbReference type="Proteomes" id="UP000615026">
    <property type="component" value="Unassembled WGS sequence"/>
</dbReference>
<organism evidence="4 5">
    <name type="scientific">Leptolyngbya cf. ectocarpi LEGE 11479</name>
    <dbReference type="NCBI Taxonomy" id="1828722"/>
    <lineage>
        <taxon>Bacteria</taxon>
        <taxon>Bacillati</taxon>
        <taxon>Cyanobacteriota</taxon>
        <taxon>Cyanophyceae</taxon>
        <taxon>Leptolyngbyales</taxon>
        <taxon>Leptolyngbyaceae</taxon>
        <taxon>Leptolyngbya group</taxon>
        <taxon>Leptolyngbya</taxon>
    </lineage>
</organism>
<gene>
    <name evidence="4" type="ORF">IQ260_19570</name>
</gene>
<dbReference type="Pfam" id="PF00534">
    <property type="entry name" value="Glycos_transf_1"/>
    <property type="match status" value="1"/>
</dbReference>
<protein>
    <submittedName>
        <fullName evidence="4">Glycosyltransferase family 4 protein</fullName>
    </submittedName>
</protein>
<evidence type="ECO:0000256" key="1">
    <source>
        <dbReference type="ARBA" id="ARBA00022679"/>
    </source>
</evidence>
<dbReference type="CDD" id="cd03794">
    <property type="entry name" value="GT4_WbuB-like"/>
    <property type="match status" value="1"/>
</dbReference>